<protein>
    <submittedName>
        <fullName evidence="2">Cytochrome C oxidase Cbb3</fullName>
    </submittedName>
</protein>
<reference evidence="2 3" key="1">
    <citation type="submission" date="2016-10" db="EMBL/GenBank/DDBJ databases">
        <title>Lutibacter sp. LPB0138, isolated from marine gastropod.</title>
        <authorList>
            <person name="Kim E."/>
            <person name="Yi H."/>
        </authorList>
    </citation>
    <scope>NUCLEOTIDE SEQUENCE [LARGE SCALE GENOMIC DNA]</scope>
    <source>
        <strain evidence="2 3">LPB0138</strain>
    </source>
</reference>
<dbReference type="RefSeq" id="WP_070236809.1">
    <property type="nucleotide sequence ID" value="NZ_CP017478.1"/>
</dbReference>
<keyword evidence="1" id="KW-1133">Transmembrane helix</keyword>
<evidence type="ECO:0000313" key="3">
    <source>
        <dbReference type="Proteomes" id="UP000176050"/>
    </source>
</evidence>
<evidence type="ECO:0000313" key="2">
    <source>
        <dbReference type="EMBL" id="AOW20655.1"/>
    </source>
</evidence>
<gene>
    <name evidence="2" type="ORF">LPB138_08190</name>
</gene>
<dbReference type="AlphaFoldDB" id="A0A1D8P7V3"/>
<name>A0A1D8P7V3_9FLAO</name>
<keyword evidence="1" id="KW-0472">Membrane</keyword>
<dbReference type="Proteomes" id="UP000176050">
    <property type="component" value="Chromosome"/>
</dbReference>
<accession>A0A1D8P7V3</accession>
<dbReference type="InterPro" id="IPR008620">
    <property type="entry name" value="FixH"/>
</dbReference>
<dbReference type="OrthoDB" id="1493774at2"/>
<sequence length="146" mass="17128">MKINWGTGIVIAFLLFMSFILFFVIKSSTQDQYKYDLVSEEYYKDELKYQVEIDKLNNAKSLKIEINKVDKGIEIKFPVNFNANNTDGLVSFYRPSNKVLDFKLPLEIAKNRMLISDEKLVQGNWNISIDFENNSKEYLIKKTISY</sequence>
<organism evidence="2 3">
    <name type="scientific">Urechidicola croceus</name>
    <dbReference type="NCBI Taxonomy" id="1850246"/>
    <lineage>
        <taxon>Bacteria</taxon>
        <taxon>Pseudomonadati</taxon>
        <taxon>Bacteroidota</taxon>
        <taxon>Flavobacteriia</taxon>
        <taxon>Flavobacteriales</taxon>
        <taxon>Flavobacteriaceae</taxon>
        <taxon>Urechidicola</taxon>
    </lineage>
</organism>
<proteinExistence type="predicted"/>
<evidence type="ECO:0000256" key="1">
    <source>
        <dbReference type="SAM" id="Phobius"/>
    </source>
</evidence>
<dbReference type="EMBL" id="CP017478">
    <property type="protein sequence ID" value="AOW20655.1"/>
    <property type="molecule type" value="Genomic_DNA"/>
</dbReference>
<dbReference type="Pfam" id="PF05751">
    <property type="entry name" value="FixH"/>
    <property type="match status" value="1"/>
</dbReference>
<feature type="transmembrane region" description="Helical" evidence="1">
    <location>
        <begin position="6"/>
        <end position="25"/>
    </location>
</feature>
<dbReference type="STRING" id="1850246.LPB138_08190"/>
<dbReference type="KEGG" id="lul:LPB138_08190"/>
<keyword evidence="3" id="KW-1185">Reference proteome</keyword>
<keyword evidence="1" id="KW-0812">Transmembrane</keyword>